<evidence type="ECO:0000256" key="6">
    <source>
        <dbReference type="ARBA" id="ARBA00023237"/>
    </source>
</evidence>
<keyword evidence="7" id="KW-0449">Lipoprotein</keyword>
<dbReference type="Pfam" id="PF08842">
    <property type="entry name" value="Mfa2"/>
    <property type="match status" value="1"/>
</dbReference>
<comment type="similarity">
    <text evidence="2">Belongs to the bacteroidetes fimbrillin superfamily. FimB/Mfa2 family.</text>
</comment>
<evidence type="ECO:0000256" key="4">
    <source>
        <dbReference type="ARBA" id="ARBA00023136"/>
    </source>
</evidence>
<dbReference type="AlphaFoldDB" id="A0A642PMM7"/>
<evidence type="ECO:0000256" key="2">
    <source>
        <dbReference type="ARBA" id="ARBA00007248"/>
    </source>
</evidence>
<evidence type="ECO:0000256" key="7">
    <source>
        <dbReference type="ARBA" id="ARBA00023288"/>
    </source>
</evidence>
<dbReference type="InterPro" id="IPR014941">
    <property type="entry name" value="FimB/Mfa2/Mfa3"/>
</dbReference>
<gene>
    <name evidence="8" type="ORF">F2Y44_21410</name>
</gene>
<organism evidence="8">
    <name type="scientific">Phocaeicola dorei</name>
    <dbReference type="NCBI Taxonomy" id="357276"/>
    <lineage>
        <taxon>Bacteria</taxon>
        <taxon>Pseudomonadati</taxon>
        <taxon>Bacteroidota</taxon>
        <taxon>Bacteroidia</taxon>
        <taxon>Bacteroidales</taxon>
        <taxon>Bacteroidaceae</taxon>
        <taxon>Phocaeicola</taxon>
    </lineage>
</organism>
<protein>
    <submittedName>
        <fullName evidence="8">FimB/Mfa2 family fimbrial subunit</fullName>
    </submittedName>
</protein>
<comment type="subcellular location">
    <subcellularLocation>
        <location evidence="1">Cell outer membrane</location>
    </subcellularLocation>
</comment>
<sequence>MKKTAIHKMIRGNRKINLSGICKLLIFAAVCQSFGSCVKDDLHNTPHPDKGAVRVTTDWTGRSEEAVQPENYLLRIGEESQEVTAETNTFKSLLAPGTYRLLAYNTPEGVSVTGNTATVDTKDDGTLTPQPGYLFSAGKELDVAADDTLKITLPMQQYIRCLTLTLQLAEGDKERIAGTAATLTGIAHSLDLTTGEQTAGQTGRTVAPEFRFGTVTPTRAEGKPALAAMLRLMGVITSERQTLTLAVTLTDGSVQTIRTDLTEMLKDFGGTDRKPLTLDALLNLPTASSMGGTITGWTEVDNGDITIH</sequence>
<dbReference type="EMBL" id="VVZE01000041">
    <property type="protein sequence ID" value="KAA5379422.1"/>
    <property type="molecule type" value="Genomic_DNA"/>
</dbReference>
<proteinExistence type="inferred from homology"/>
<evidence type="ECO:0000256" key="3">
    <source>
        <dbReference type="ARBA" id="ARBA00022729"/>
    </source>
</evidence>
<evidence type="ECO:0000313" key="8">
    <source>
        <dbReference type="EMBL" id="KAA5379422.1"/>
    </source>
</evidence>
<accession>A0A642PMM7</accession>
<name>A0A642PMM7_9BACT</name>
<comment type="caution">
    <text evidence="8">The sequence shown here is derived from an EMBL/GenBank/DDBJ whole genome shotgun (WGS) entry which is preliminary data.</text>
</comment>
<reference evidence="8" key="1">
    <citation type="journal article" date="2019" name="Nat. Med.">
        <title>A library of human gut bacterial isolates paired with longitudinal multiomics data enables mechanistic microbiome research.</title>
        <authorList>
            <person name="Poyet M."/>
            <person name="Groussin M."/>
            <person name="Gibbons S.M."/>
            <person name="Avila-Pacheco J."/>
            <person name="Jiang X."/>
            <person name="Kearney S.M."/>
            <person name="Perrotta A.R."/>
            <person name="Berdy B."/>
            <person name="Zhao S."/>
            <person name="Lieberman T.D."/>
            <person name="Swanson P.K."/>
            <person name="Smith M."/>
            <person name="Roesemann S."/>
            <person name="Alexander J.E."/>
            <person name="Rich S.A."/>
            <person name="Livny J."/>
            <person name="Vlamakis H."/>
            <person name="Clish C."/>
            <person name="Bullock K."/>
            <person name="Deik A."/>
            <person name="Scott J."/>
            <person name="Pierce K.A."/>
            <person name="Xavier R.J."/>
            <person name="Alm E.J."/>
        </authorList>
    </citation>
    <scope>NUCLEOTIDE SEQUENCE [LARGE SCALE GENOMIC DNA]</scope>
    <source>
        <strain evidence="8">BIOML-A8</strain>
    </source>
</reference>
<dbReference type="GeneID" id="99751947"/>
<evidence type="ECO:0000256" key="5">
    <source>
        <dbReference type="ARBA" id="ARBA00023139"/>
    </source>
</evidence>
<keyword evidence="5" id="KW-0564">Palmitate</keyword>
<keyword evidence="3" id="KW-0732">Signal</keyword>
<keyword evidence="6" id="KW-0998">Cell outer membrane</keyword>
<keyword evidence="4" id="KW-0472">Membrane</keyword>
<dbReference type="RefSeq" id="WP_005825441.1">
    <property type="nucleotide sequence ID" value="NZ_VVZE01000041.1"/>
</dbReference>
<evidence type="ECO:0000256" key="1">
    <source>
        <dbReference type="ARBA" id="ARBA00004442"/>
    </source>
</evidence>
<dbReference type="GO" id="GO:0009279">
    <property type="term" value="C:cell outer membrane"/>
    <property type="evidence" value="ECO:0007669"/>
    <property type="project" value="UniProtKB-SubCell"/>
</dbReference>